<evidence type="ECO:0000256" key="3">
    <source>
        <dbReference type="ARBA" id="ARBA00005100"/>
    </source>
</evidence>
<dbReference type="RefSeq" id="WP_338235699.1">
    <property type="nucleotide sequence ID" value="NZ_BQKE01000001.1"/>
</dbReference>
<dbReference type="InterPro" id="IPR036291">
    <property type="entry name" value="NAD(P)-bd_dom_sf"/>
</dbReference>
<evidence type="ECO:0000256" key="7">
    <source>
        <dbReference type="ARBA" id="ARBA00022793"/>
    </source>
</evidence>
<evidence type="ECO:0000256" key="6">
    <source>
        <dbReference type="ARBA" id="ARBA00022692"/>
    </source>
</evidence>
<dbReference type="GO" id="GO:0005737">
    <property type="term" value="C:cytoplasm"/>
    <property type="evidence" value="ECO:0007669"/>
    <property type="project" value="TreeGrafter"/>
</dbReference>
<dbReference type="FunFam" id="3.40.50.720:FF:000065">
    <property type="entry name" value="UDP-glucuronic acid decarboxylase 1"/>
    <property type="match status" value="1"/>
</dbReference>
<evidence type="ECO:0000259" key="15">
    <source>
        <dbReference type="Pfam" id="PF16363"/>
    </source>
</evidence>
<dbReference type="InterPro" id="IPR044516">
    <property type="entry name" value="UXS-like"/>
</dbReference>
<comment type="subcellular location">
    <subcellularLocation>
        <location evidence="2">Golgi apparatus</location>
        <location evidence="2">Golgi stack membrane</location>
        <topology evidence="2">Single-pass type II membrane protein</topology>
    </subcellularLocation>
</comment>
<dbReference type="PANTHER" id="PTHR43078:SF6">
    <property type="entry name" value="UDP-GLUCURONIC ACID DECARBOXYLASE 1"/>
    <property type="match status" value="1"/>
</dbReference>
<dbReference type="EMBL" id="BQKE01000001">
    <property type="protein sequence ID" value="GJM59729.1"/>
    <property type="molecule type" value="Genomic_DNA"/>
</dbReference>
<dbReference type="Proteomes" id="UP001310022">
    <property type="component" value="Unassembled WGS sequence"/>
</dbReference>
<feature type="domain" description="NAD(P)-binding" evidence="15">
    <location>
        <begin position="5"/>
        <end position="301"/>
    </location>
</feature>
<evidence type="ECO:0000256" key="11">
    <source>
        <dbReference type="ARBA" id="ARBA00023034"/>
    </source>
</evidence>
<dbReference type="GO" id="GO:0042732">
    <property type="term" value="P:D-xylose metabolic process"/>
    <property type="evidence" value="ECO:0007669"/>
    <property type="project" value="InterPro"/>
</dbReference>
<evidence type="ECO:0000256" key="10">
    <source>
        <dbReference type="ARBA" id="ARBA00023027"/>
    </source>
</evidence>
<evidence type="ECO:0000256" key="14">
    <source>
        <dbReference type="ARBA" id="ARBA00023239"/>
    </source>
</evidence>
<dbReference type="CDD" id="cd05230">
    <property type="entry name" value="UGD_SDR_e"/>
    <property type="match status" value="1"/>
</dbReference>
<evidence type="ECO:0000256" key="13">
    <source>
        <dbReference type="ARBA" id="ARBA00023180"/>
    </source>
</evidence>
<organism evidence="16 17">
    <name type="scientific">Persicobacter diffluens</name>
    <dbReference type="NCBI Taxonomy" id="981"/>
    <lineage>
        <taxon>Bacteria</taxon>
        <taxon>Pseudomonadati</taxon>
        <taxon>Bacteroidota</taxon>
        <taxon>Cytophagia</taxon>
        <taxon>Cytophagales</taxon>
        <taxon>Persicobacteraceae</taxon>
        <taxon>Persicobacter</taxon>
    </lineage>
</organism>
<dbReference type="AlphaFoldDB" id="A0AAN4VTC6"/>
<evidence type="ECO:0000256" key="9">
    <source>
        <dbReference type="ARBA" id="ARBA00022989"/>
    </source>
</evidence>
<dbReference type="Pfam" id="PF16363">
    <property type="entry name" value="GDP_Man_Dehyd"/>
    <property type="match status" value="1"/>
</dbReference>
<keyword evidence="14" id="KW-0456">Lyase</keyword>
<comment type="cofactor">
    <cofactor evidence="1">
        <name>NAD(+)</name>
        <dbReference type="ChEBI" id="CHEBI:57540"/>
    </cofactor>
</comment>
<comment type="caution">
    <text evidence="16">The sequence shown here is derived from an EMBL/GenBank/DDBJ whole genome shotgun (WGS) entry which is preliminary data.</text>
</comment>
<proteinExistence type="inferred from homology"/>
<keyword evidence="13" id="KW-0325">Glycoprotein</keyword>
<sequence>MKRVLITGAAGFLGSHLCDRFIKEGYHVMAMDNLITGDLKNIEHLFPLSNFEFYNHDVSNFVHVSGDLDFILHFASPASPIDYLKIPIQTLKVGSLGTHNLLGLAKSKGARMLIASTSEVYGDPEVHPQKEDYWGNVNPVGPRGVYDEAKRFQEAMTMAYHTYHGLETRIVRIFNTYGPRMRLNDGRVLPAFIGQALRGEDLTVFGDGSQTRSFCYVDDLVEGIYRLLHSDYAHPVNIGNPNEITIGEFAEEIIKLTGTDQKVIYKELPTDDPKKRQPDISLAKDILDWEPKVSRAEGLKITYEYFKSLSESELYKKEHNNFEQYIKK</sequence>
<keyword evidence="12" id="KW-0472">Membrane</keyword>
<keyword evidence="11" id="KW-0333">Golgi apparatus</keyword>
<dbReference type="PANTHER" id="PTHR43078">
    <property type="entry name" value="UDP-GLUCURONIC ACID DECARBOXYLASE-RELATED"/>
    <property type="match status" value="1"/>
</dbReference>
<evidence type="ECO:0000256" key="2">
    <source>
        <dbReference type="ARBA" id="ARBA00004447"/>
    </source>
</evidence>
<evidence type="ECO:0000256" key="1">
    <source>
        <dbReference type="ARBA" id="ARBA00001911"/>
    </source>
</evidence>
<evidence type="ECO:0000256" key="8">
    <source>
        <dbReference type="ARBA" id="ARBA00022968"/>
    </source>
</evidence>
<dbReference type="Gene3D" id="3.40.50.720">
    <property type="entry name" value="NAD(P)-binding Rossmann-like Domain"/>
    <property type="match status" value="1"/>
</dbReference>
<keyword evidence="7" id="KW-0210">Decarboxylase</keyword>
<dbReference type="EC" id="4.1.1.35" evidence="5"/>
<reference evidence="16 17" key="1">
    <citation type="submission" date="2021-12" db="EMBL/GenBank/DDBJ databases">
        <title>Genome sequencing of bacteria with rrn-lacking chromosome and rrn-plasmid.</title>
        <authorList>
            <person name="Anda M."/>
            <person name="Iwasaki W."/>
        </authorList>
    </citation>
    <scope>NUCLEOTIDE SEQUENCE [LARGE SCALE GENOMIC DNA]</scope>
    <source>
        <strain evidence="16 17">NBRC 15940</strain>
    </source>
</reference>
<evidence type="ECO:0000313" key="17">
    <source>
        <dbReference type="Proteomes" id="UP001310022"/>
    </source>
</evidence>
<keyword evidence="17" id="KW-1185">Reference proteome</keyword>
<dbReference type="GO" id="GO:0070403">
    <property type="term" value="F:NAD+ binding"/>
    <property type="evidence" value="ECO:0007669"/>
    <property type="project" value="InterPro"/>
</dbReference>
<comment type="similarity">
    <text evidence="4">Belongs to the NAD(P)-dependent epimerase/dehydratase family. UDP-glucuronic acid decarboxylase subfamily.</text>
</comment>
<keyword evidence="8" id="KW-0735">Signal-anchor</keyword>
<keyword evidence="10" id="KW-0520">NAD</keyword>
<keyword evidence="6" id="KW-0812">Transmembrane</keyword>
<evidence type="ECO:0000256" key="12">
    <source>
        <dbReference type="ARBA" id="ARBA00023136"/>
    </source>
</evidence>
<gene>
    <name evidence="16" type="ORF">PEDI_02810</name>
</gene>
<dbReference type="InterPro" id="IPR016040">
    <property type="entry name" value="NAD(P)-bd_dom"/>
</dbReference>
<evidence type="ECO:0000313" key="16">
    <source>
        <dbReference type="EMBL" id="GJM59729.1"/>
    </source>
</evidence>
<protein>
    <recommendedName>
        <fullName evidence="5">UDP-glucuronate decarboxylase</fullName>
        <ecNumber evidence="5">4.1.1.35</ecNumber>
    </recommendedName>
</protein>
<dbReference type="GO" id="GO:0048040">
    <property type="term" value="F:UDP-glucuronate decarboxylase activity"/>
    <property type="evidence" value="ECO:0007669"/>
    <property type="project" value="UniProtKB-EC"/>
</dbReference>
<accession>A0AAN4VTC6</accession>
<evidence type="ECO:0000256" key="5">
    <source>
        <dbReference type="ARBA" id="ARBA00012290"/>
    </source>
</evidence>
<name>A0AAN4VTC6_9BACT</name>
<keyword evidence="9" id="KW-1133">Transmembrane helix</keyword>
<comment type="pathway">
    <text evidence="3">Nucleotide-sugar biosynthesis; UDP-alpha-D-xylose biosynthesis; UDP-alpha-D-xylose from UDP-alpha-D-glucuronate: step 1/1.</text>
</comment>
<evidence type="ECO:0000256" key="4">
    <source>
        <dbReference type="ARBA" id="ARBA00007505"/>
    </source>
</evidence>
<dbReference type="SUPFAM" id="SSF51735">
    <property type="entry name" value="NAD(P)-binding Rossmann-fold domains"/>
    <property type="match status" value="1"/>
</dbReference>